<evidence type="ECO:0000313" key="2">
    <source>
        <dbReference type="EMBL" id="EUC60778.1"/>
    </source>
</evidence>
<reference evidence="3" key="1">
    <citation type="journal article" date="2014" name="Genome Announc.">
        <title>Draft genome sequence of the plant-pathogenic soil fungus Rhizoctonia solani anastomosis group 3 strain Rhs1AP.</title>
        <authorList>
            <person name="Cubeta M.A."/>
            <person name="Thomas E."/>
            <person name="Dean R.A."/>
            <person name="Jabaji S."/>
            <person name="Neate S.M."/>
            <person name="Tavantzis S."/>
            <person name="Toda T."/>
            <person name="Vilgalys R."/>
            <person name="Bharathan N."/>
            <person name="Fedorova-Abrams N."/>
            <person name="Pakala S.B."/>
            <person name="Pakala S.M."/>
            <person name="Zafar N."/>
            <person name="Joardar V."/>
            <person name="Losada L."/>
            <person name="Nierman W.C."/>
        </authorList>
    </citation>
    <scope>NUCLEOTIDE SEQUENCE [LARGE SCALE GENOMIC DNA]</scope>
    <source>
        <strain evidence="3">AG-3</strain>
    </source>
</reference>
<feature type="compositionally biased region" description="Polar residues" evidence="1">
    <location>
        <begin position="334"/>
        <end position="343"/>
    </location>
</feature>
<dbReference type="OrthoDB" id="3143494at2759"/>
<evidence type="ECO:0000313" key="3">
    <source>
        <dbReference type="Proteomes" id="UP000030108"/>
    </source>
</evidence>
<dbReference type="AlphaFoldDB" id="X8JD12"/>
<organism evidence="2 3">
    <name type="scientific">Rhizoctonia solani AG-3 Rhs1AP</name>
    <dbReference type="NCBI Taxonomy" id="1086054"/>
    <lineage>
        <taxon>Eukaryota</taxon>
        <taxon>Fungi</taxon>
        <taxon>Dikarya</taxon>
        <taxon>Basidiomycota</taxon>
        <taxon>Agaricomycotina</taxon>
        <taxon>Agaricomycetes</taxon>
        <taxon>Cantharellales</taxon>
        <taxon>Ceratobasidiaceae</taxon>
        <taxon>Rhizoctonia</taxon>
    </lineage>
</organism>
<proteinExistence type="predicted"/>
<evidence type="ECO:0000256" key="1">
    <source>
        <dbReference type="SAM" id="MobiDB-lite"/>
    </source>
</evidence>
<feature type="compositionally biased region" description="Polar residues" evidence="1">
    <location>
        <begin position="9"/>
        <end position="24"/>
    </location>
</feature>
<dbReference type="EMBL" id="JATN01000319">
    <property type="protein sequence ID" value="EUC60778.1"/>
    <property type="molecule type" value="Genomic_DNA"/>
</dbReference>
<feature type="region of interest" description="Disordered" evidence="1">
    <location>
        <begin position="303"/>
        <end position="350"/>
    </location>
</feature>
<protein>
    <submittedName>
        <fullName evidence="2">Uncharacterized protein</fullName>
    </submittedName>
</protein>
<name>X8JD12_9AGAM</name>
<comment type="caution">
    <text evidence="2">The sequence shown here is derived from an EMBL/GenBank/DDBJ whole genome shotgun (WGS) entry which is preliminary data.</text>
</comment>
<feature type="region of interest" description="Disordered" evidence="1">
    <location>
        <begin position="1"/>
        <end position="24"/>
    </location>
</feature>
<gene>
    <name evidence="2" type="ORF">RSOL_365200</name>
</gene>
<feature type="region of interest" description="Disordered" evidence="1">
    <location>
        <begin position="425"/>
        <end position="488"/>
    </location>
</feature>
<feature type="compositionally biased region" description="Basic and acidic residues" evidence="1">
    <location>
        <begin position="432"/>
        <end position="447"/>
    </location>
</feature>
<sequence>MFQPEAAEATQTDTPPASLAGSSTASWSNTYSVWIEYVRWDGGFYELHNAAYDRRPEAKKLRELVMKSFTVPEWLADIESPEWASYYKYMRRLRGNASGLSRVVSTDRYSKVQGNEDLSLDVHESLPFILHIGSHTNVLESRHSEFEPMEADRRHSVDTLGTLVWDLQSNGLVIYCAERKLAIPYPREQTKQAKGGRPGEVQPDACAFIPMPDIPLIPQDQRAALSCFPMIESTHPDYKYALHWVTEFKRDNDHHASKCQVVEGLVSALYQRRAFGCPNHFIFGTAHYSRTLEVLAATWVPSDEPTNPGASPQEADTKMAAPPQIPANDPLGNSLGNTTSGAPKNSAGEEVADVNTKLTIEQIKKHNKIVVYSIGTYDMREPEDILQLYLLMRQTRALAQQYKNEIMQSTDRVWELFTEIKDIYRWPPPPRPKSDRGSKRRKLDDGRGGQLPPMPENTSMSIEPYENSDDSGSQSDLEELESLGNAGSMQRIVGEVASYTLMNYAHNEDAGACVSGSP</sequence>
<accession>X8JD12</accession>
<dbReference type="Proteomes" id="UP000030108">
    <property type="component" value="Unassembled WGS sequence"/>
</dbReference>